<protein>
    <submittedName>
        <fullName evidence="2">Uncharacterized protein</fullName>
    </submittedName>
</protein>
<dbReference type="AlphaFoldDB" id="A0A8H3F5J5"/>
<accession>A0A8H3F5J5</accession>
<organism evidence="2 3">
    <name type="scientific">Alectoria fallacina</name>
    <dbReference type="NCBI Taxonomy" id="1903189"/>
    <lineage>
        <taxon>Eukaryota</taxon>
        <taxon>Fungi</taxon>
        <taxon>Dikarya</taxon>
        <taxon>Ascomycota</taxon>
        <taxon>Pezizomycotina</taxon>
        <taxon>Lecanoromycetes</taxon>
        <taxon>OSLEUM clade</taxon>
        <taxon>Lecanoromycetidae</taxon>
        <taxon>Lecanorales</taxon>
        <taxon>Lecanorineae</taxon>
        <taxon>Parmeliaceae</taxon>
        <taxon>Alectoria</taxon>
    </lineage>
</organism>
<reference evidence="2" key="1">
    <citation type="submission" date="2021-03" db="EMBL/GenBank/DDBJ databases">
        <authorList>
            <person name="Tagirdzhanova G."/>
        </authorList>
    </citation>
    <scope>NUCLEOTIDE SEQUENCE</scope>
</reference>
<dbReference type="EMBL" id="CAJPDR010000106">
    <property type="protein sequence ID" value="CAF9918033.1"/>
    <property type="molecule type" value="Genomic_DNA"/>
</dbReference>
<feature type="compositionally biased region" description="Basic and acidic residues" evidence="1">
    <location>
        <begin position="1"/>
        <end position="37"/>
    </location>
</feature>
<evidence type="ECO:0000256" key="1">
    <source>
        <dbReference type="SAM" id="MobiDB-lite"/>
    </source>
</evidence>
<evidence type="ECO:0000313" key="3">
    <source>
        <dbReference type="Proteomes" id="UP000664203"/>
    </source>
</evidence>
<dbReference type="Proteomes" id="UP000664203">
    <property type="component" value="Unassembled WGS sequence"/>
</dbReference>
<name>A0A8H3F5J5_9LECA</name>
<sequence>MSTSEKKEQVRHTSRSHPQDRHAGGREIEDAFERQQSREATQSSPWEDHPLPTSIKRWLNEAGPFCGLHLQRVKGGGPESNDAQAYITSETFEDIFGSAPTQKEVEHARRQSKVC</sequence>
<evidence type="ECO:0000313" key="2">
    <source>
        <dbReference type="EMBL" id="CAF9918033.1"/>
    </source>
</evidence>
<feature type="region of interest" description="Disordered" evidence="1">
    <location>
        <begin position="1"/>
        <end position="53"/>
    </location>
</feature>
<keyword evidence="3" id="KW-1185">Reference proteome</keyword>
<gene>
    <name evidence="2" type="ORF">ALECFALPRED_000472</name>
</gene>
<comment type="caution">
    <text evidence="2">The sequence shown here is derived from an EMBL/GenBank/DDBJ whole genome shotgun (WGS) entry which is preliminary data.</text>
</comment>
<proteinExistence type="predicted"/>